<evidence type="ECO:0000313" key="11">
    <source>
        <dbReference type="EMBL" id="GLR15067.1"/>
    </source>
</evidence>
<dbReference type="InterPro" id="IPR012902">
    <property type="entry name" value="N_methyl_site"/>
</dbReference>
<evidence type="ECO:0000256" key="1">
    <source>
        <dbReference type="ARBA" id="ARBA00004377"/>
    </source>
</evidence>
<dbReference type="NCBIfam" id="TIGR02532">
    <property type="entry name" value="IV_pilin_GFxxxE"/>
    <property type="match status" value="1"/>
</dbReference>
<evidence type="ECO:0000256" key="6">
    <source>
        <dbReference type="ARBA" id="ARBA00022519"/>
    </source>
</evidence>
<dbReference type="Pfam" id="PF07963">
    <property type="entry name" value="N_methyl"/>
    <property type="match status" value="1"/>
</dbReference>
<comment type="subcellular location">
    <subcellularLocation>
        <location evidence="1">Cell inner membrane</location>
        <topology evidence="1">Single-pass membrane protein</topology>
    </subcellularLocation>
</comment>
<dbReference type="RefSeq" id="WP_284198131.1">
    <property type="nucleotide sequence ID" value="NZ_BSOG01000006.1"/>
</dbReference>
<dbReference type="Pfam" id="PF11612">
    <property type="entry name" value="T2SSJ"/>
    <property type="match status" value="1"/>
</dbReference>
<reference evidence="12" key="1">
    <citation type="journal article" date="2019" name="Int. J. Syst. Evol. Microbiol.">
        <title>The Global Catalogue of Microorganisms (GCM) 10K type strain sequencing project: providing services to taxonomists for standard genome sequencing and annotation.</title>
        <authorList>
            <consortium name="The Broad Institute Genomics Platform"/>
            <consortium name="The Broad Institute Genome Sequencing Center for Infectious Disease"/>
            <person name="Wu L."/>
            <person name="Ma J."/>
        </authorList>
    </citation>
    <scope>NUCLEOTIDE SEQUENCE [LARGE SCALE GENOMIC DNA]</scope>
    <source>
        <strain evidence="12">NBRC 110044</strain>
    </source>
</reference>
<accession>A0ABQ5YKM2</accession>
<dbReference type="SUPFAM" id="SSF54523">
    <property type="entry name" value="Pili subunits"/>
    <property type="match status" value="1"/>
</dbReference>
<evidence type="ECO:0000256" key="7">
    <source>
        <dbReference type="ARBA" id="ARBA00022692"/>
    </source>
</evidence>
<evidence type="ECO:0000256" key="2">
    <source>
        <dbReference type="ARBA" id="ARBA00011084"/>
    </source>
</evidence>
<dbReference type="Proteomes" id="UP001156706">
    <property type="component" value="Unassembled WGS sequence"/>
</dbReference>
<dbReference type="EMBL" id="BSOG01000006">
    <property type="protein sequence ID" value="GLR15067.1"/>
    <property type="molecule type" value="Genomic_DNA"/>
</dbReference>
<evidence type="ECO:0000256" key="8">
    <source>
        <dbReference type="ARBA" id="ARBA00022989"/>
    </source>
</evidence>
<organism evidence="11 12">
    <name type="scientific">Chitinimonas prasina</name>
    <dbReference type="NCBI Taxonomy" id="1434937"/>
    <lineage>
        <taxon>Bacteria</taxon>
        <taxon>Pseudomonadati</taxon>
        <taxon>Pseudomonadota</taxon>
        <taxon>Betaproteobacteria</taxon>
        <taxon>Neisseriales</taxon>
        <taxon>Chitinibacteraceae</taxon>
        <taxon>Chitinimonas</taxon>
    </lineage>
</organism>
<evidence type="ECO:0000256" key="10">
    <source>
        <dbReference type="SAM" id="Phobius"/>
    </source>
</evidence>
<name>A0ABQ5YKM2_9NEIS</name>
<keyword evidence="4" id="KW-1003">Cell membrane</keyword>
<comment type="caution">
    <text evidence="11">The sequence shown here is derived from an EMBL/GenBank/DDBJ whole genome shotgun (WGS) entry which is preliminary data.</text>
</comment>
<dbReference type="PANTHER" id="PTHR39583">
    <property type="entry name" value="TYPE II SECRETION SYSTEM PROTEIN J-RELATED"/>
    <property type="match status" value="1"/>
</dbReference>
<keyword evidence="8 10" id="KW-1133">Transmembrane helix</keyword>
<dbReference type="Gene3D" id="3.10.610.10">
    <property type="entry name" value="GSPII I/J protein-like"/>
    <property type="match status" value="1"/>
</dbReference>
<keyword evidence="12" id="KW-1185">Reference proteome</keyword>
<evidence type="ECO:0000313" key="12">
    <source>
        <dbReference type="Proteomes" id="UP001156706"/>
    </source>
</evidence>
<evidence type="ECO:0000256" key="9">
    <source>
        <dbReference type="ARBA" id="ARBA00023136"/>
    </source>
</evidence>
<dbReference type="InterPro" id="IPR010055">
    <property type="entry name" value="T2SS_protein-GspJ"/>
</dbReference>
<comment type="similarity">
    <text evidence="2">Belongs to the GSP J family.</text>
</comment>
<keyword evidence="5" id="KW-0488">Methylation</keyword>
<sequence length="198" mass="22073">MPNPAGRGSRHHGFTLVEILVALAVFSVLMVIAYQGVARMATTKQVMDADNRKWREWTVALARFEEDFSQVADRSWRDEGGVAQPPLRGSAGAIDFNGAQLEFVRYDGGQLTRMGYRLREGKLELLLWNSLDLAPRNGPTALAMLDKVQAFKTRYLDANGQWQLSWPQGPGTPPPPRGVEIELTMETGETITRMFALP</sequence>
<keyword evidence="9 10" id="KW-0472">Membrane</keyword>
<gene>
    <name evidence="11" type="ORF">GCM10007907_38570</name>
</gene>
<keyword evidence="6" id="KW-0997">Cell inner membrane</keyword>
<dbReference type="PANTHER" id="PTHR39583:SF2">
    <property type="entry name" value="TYPE II SECRETION SYSTEM PROTEIN J"/>
    <property type="match status" value="1"/>
</dbReference>
<dbReference type="InterPro" id="IPR045584">
    <property type="entry name" value="Pilin-like"/>
</dbReference>
<dbReference type="PROSITE" id="PS00409">
    <property type="entry name" value="PROKAR_NTER_METHYL"/>
    <property type="match status" value="1"/>
</dbReference>
<dbReference type="Gene3D" id="2.10.70.20">
    <property type="entry name" value="gspk-gspi-gspj complex like domains"/>
    <property type="match status" value="1"/>
</dbReference>
<evidence type="ECO:0000256" key="5">
    <source>
        <dbReference type="ARBA" id="ARBA00022481"/>
    </source>
</evidence>
<dbReference type="NCBIfam" id="TIGR01711">
    <property type="entry name" value="gspJ"/>
    <property type="match status" value="1"/>
</dbReference>
<keyword evidence="7 10" id="KW-0812">Transmembrane</keyword>
<feature type="transmembrane region" description="Helical" evidence="10">
    <location>
        <begin position="12"/>
        <end position="34"/>
    </location>
</feature>
<dbReference type="InterPro" id="IPR051621">
    <property type="entry name" value="T2SS_protein_J"/>
</dbReference>
<proteinExistence type="inferred from homology"/>
<protein>
    <recommendedName>
        <fullName evidence="3">Type II secretion system protein J</fullName>
    </recommendedName>
</protein>
<evidence type="ECO:0000256" key="4">
    <source>
        <dbReference type="ARBA" id="ARBA00022475"/>
    </source>
</evidence>
<evidence type="ECO:0000256" key="3">
    <source>
        <dbReference type="ARBA" id="ARBA00021539"/>
    </source>
</evidence>